<evidence type="ECO:0000256" key="4">
    <source>
        <dbReference type="ARBA" id="ARBA00011503"/>
    </source>
</evidence>
<keyword evidence="6 14" id="KW-0808">Transferase</keyword>
<dbReference type="RefSeq" id="WP_204632714.1">
    <property type="nucleotide sequence ID" value="NZ_BSOC01000005.1"/>
</dbReference>
<comment type="function">
    <text evidence="1">Involved in the biosynthesis of the siderophore enterobactin (enterochelin), which is a macrocyclic trimeric lactone of N-(2,3-dihydroxybenzoyl)-serine. The serine trilactone serves as a scaffolding for the three catechol functionalities that provide hexadentate coordination for the tightly ligated iron(2+) atoms. Plays an essential role in the assembly of the enterobactin by catalyzing the transfer of the 4'-phosphopantetheine (Ppant) moiety from coenzyme A to the apo-domains of both EntB (ArCP domain) and EntF (PCP domain) to yield their holo-forms which make them competent for the activation of 2,3-dihydroxybenzoate (DHB) and L-serine, respectively.</text>
</comment>
<evidence type="ECO:0000256" key="8">
    <source>
        <dbReference type="ARBA" id="ARBA00029894"/>
    </source>
</evidence>
<organism evidence="14 15">
    <name type="scientific">Dyella mobilis</name>
    <dbReference type="NCBI Taxonomy" id="1849582"/>
    <lineage>
        <taxon>Bacteria</taxon>
        <taxon>Pseudomonadati</taxon>
        <taxon>Pseudomonadota</taxon>
        <taxon>Gammaproteobacteria</taxon>
        <taxon>Lysobacterales</taxon>
        <taxon>Rhodanobacteraceae</taxon>
        <taxon>Dyella</taxon>
    </lineage>
</organism>
<dbReference type="PANTHER" id="PTHR38096:SF1">
    <property type="entry name" value="ENTEROBACTIN SYNTHASE COMPONENT D"/>
    <property type="match status" value="1"/>
</dbReference>
<dbReference type="InterPro" id="IPR003542">
    <property type="entry name" value="Enbac_synth_compD-like"/>
</dbReference>
<keyword evidence="7" id="KW-0259">Enterobactin biosynthesis</keyword>
<evidence type="ECO:0000256" key="10">
    <source>
        <dbReference type="ARBA" id="ARBA00049176"/>
    </source>
</evidence>
<comment type="catalytic activity">
    <reaction evidence="10">
        <text>apo-[aryl-carrier protein] + CoA = holo-[aryl-carrier protein] + adenosine 3',5'-bisphosphate + H(+)</text>
        <dbReference type="Rhea" id="RHEA:48404"/>
        <dbReference type="Rhea" id="RHEA-COMP:15903"/>
        <dbReference type="Rhea" id="RHEA-COMP:17557"/>
        <dbReference type="ChEBI" id="CHEBI:15378"/>
        <dbReference type="ChEBI" id="CHEBI:29999"/>
        <dbReference type="ChEBI" id="CHEBI:57287"/>
        <dbReference type="ChEBI" id="CHEBI:58343"/>
        <dbReference type="ChEBI" id="CHEBI:64479"/>
    </reaction>
</comment>
<evidence type="ECO:0000256" key="7">
    <source>
        <dbReference type="ARBA" id="ARBA00023191"/>
    </source>
</evidence>
<dbReference type="GO" id="GO:0016740">
    <property type="term" value="F:transferase activity"/>
    <property type="evidence" value="ECO:0007669"/>
    <property type="project" value="UniProtKB-KW"/>
</dbReference>
<dbReference type="PANTHER" id="PTHR38096">
    <property type="entry name" value="ENTEROBACTIN SYNTHASE COMPONENT D"/>
    <property type="match status" value="1"/>
</dbReference>
<proteinExistence type="inferred from homology"/>
<dbReference type="InterPro" id="IPR008278">
    <property type="entry name" value="4-PPantetheinyl_Trfase_dom"/>
</dbReference>
<evidence type="ECO:0000313" key="15">
    <source>
        <dbReference type="Proteomes" id="UP001430193"/>
    </source>
</evidence>
<comment type="catalytic activity">
    <reaction evidence="11">
        <text>apo-[peptidyl-carrier protein] + CoA = holo-[peptidyl-carrier protein] + adenosine 3',5'-bisphosphate + H(+)</text>
        <dbReference type="Rhea" id="RHEA:46228"/>
        <dbReference type="Rhea" id="RHEA-COMP:11479"/>
        <dbReference type="Rhea" id="RHEA-COMP:11480"/>
        <dbReference type="ChEBI" id="CHEBI:15378"/>
        <dbReference type="ChEBI" id="CHEBI:29999"/>
        <dbReference type="ChEBI" id="CHEBI:57287"/>
        <dbReference type="ChEBI" id="CHEBI:58343"/>
        <dbReference type="ChEBI" id="CHEBI:64479"/>
    </reaction>
</comment>
<gene>
    <name evidence="14" type="ORF">ISS99_16405</name>
</gene>
<evidence type="ECO:0000256" key="11">
    <source>
        <dbReference type="ARBA" id="ARBA00049191"/>
    </source>
</evidence>
<evidence type="ECO:0000256" key="6">
    <source>
        <dbReference type="ARBA" id="ARBA00022679"/>
    </source>
</evidence>
<reference evidence="14" key="1">
    <citation type="submission" date="2020-10" db="EMBL/GenBank/DDBJ databases">
        <title>Phylogeny of dyella-like bacteria.</title>
        <authorList>
            <person name="Fu J."/>
        </authorList>
    </citation>
    <scope>NUCLEOTIDE SEQUENCE</scope>
    <source>
        <strain evidence="14">DHON07</strain>
    </source>
</reference>
<protein>
    <recommendedName>
        <fullName evidence="5">Enterobactin synthase component D</fullName>
    </recommendedName>
    <alternativeName>
        <fullName evidence="8">4'-phosphopantetheinyl transferase EntD</fullName>
    </alternativeName>
    <alternativeName>
        <fullName evidence="9">Enterochelin synthase D</fullName>
    </alternativeName>
</protein>
<evidence type="ECO:0000256" key="9">
    <source>
        <dbReference type="ARBA" id="ARBA00031996"/>
    </source>
</evidence>
<feature type="domain" description="4'-phosphopantetheinyl transferase N-terminal" evidence="13">
    <location>
        <begin position="46"/>
        <end position="110"/>
    </location>
</feature>
<dbReference type="PRINTS" id="PR01399">
    <property type="entry name" value="ENTSNTHTASED"/>
</dbReference>
<dbReference type="InterPro" id="IPR037143">
    <property type="entry name" value="4-PPantetheinyl_Trfase_dom_sf"/>
</dbReference>
<comment type="caution">
    <text evidence="14">The sequence shown here is derived from an EMBL/GenBank/DDBJ whole genome shotgun (WGS) entry which is preliminary data.</text>
</comment>
<evidence type="ECO:0000313" key="14">
    <source>
        <dbReference type="EMBL" id="MBM7131108.1"/>
    </source>
</evidence>
<evidence type="ECO:0000256" key="2">
    <source>
        <dbReference type="ARBA" id="ARBA00004993"/>
    </source>
</evidence>
<name>A0ABS2KL18_9GAMM</name>
<keyword evidence="15" id="KW-1185">Reference proteome</keyword>
<dbReference type="Proteomes" id="UP001430193">
    <property type="component" value="Unassembled WGS sequence"/>
</dbReference>
<dbReference type="Pfam" id="PF17837">
    <property type="entry name" value="4PPT_N"/>
    <property type="match status" value="1"/>
</dbReference>
<evidence type="ECO:0000259" key="12">
    <source>
        <dbReference type="Pfam" id="PF01648"/>
    </source>
</evidence>
<sequence length="231" mass="25409">MIEPPSTQSLPALRDALGLPTCVALFETDIDPHGDPVNTWPQLPATLTNASKKRRREFLAGRHCAAQALRQAGCQTPGLLDIGADRLPCWPDGWLGCISHTAHVAVAVAAASPPCVALGVDAEKWMDRRVANDVQQQIVTPDELALLQDRPLQHAMTLLFSAKETLYKALYPLTRHFRDFSAARVTAARADRLELTLSEAWGEDWPRGTVLDVRYVERPDGVFTALWLPAC</sequence>
<comment type="subunit">
    <text evidence="4">EntB, EntD, EntE, and EntF form a multienzyme complex called enterobactin synthase.</text>
</comment>
<dbReference type="SUPFAM" id="SSF56214">
    <property type="entry name" value="4'-phosphopantetheinyl transferase"/>
    <property type="match status" value="1"/>
</dbReference>
<dbReference type="Gene3D" id="3.90.470.20">
    <property type="entry name" value="4'-phosphopantetheinyl transferase domain"/>
    <property type="match status" value="1"/>
</dbReference>
<accession>A0ABS2KL18</accession>
<evidence type="ECO:0000256" key="1">
    <source>
        <dbReference type="ARBA" id="ARBA00003937"/>
    </source>
</evidence>
<dbReference type="Pfam" id="PF01648">
    <property type="entry name" value="ACPS"/>
    <property type="match status" value="1"/>
</dbReference>
<evidence type="ECO:0000259" key="13">
    <source>
        <dbReference type="Pfam" id="PF17837"/>
    </source>
</evidence>
<evidence type="ECO:0000256" key="5">
    <source>
        <dbReference type="ARBA" id="ARBA00019087"/>
    </source>
</evidence>
<evidence type="ECO:0000256" key="3">
    <source>
        <dbReference type="ARBA" id="ARBA00008342"/>
    </source>
</evidence>
<feature type="domain" description="4'-phosphopantetheinyl transferase" evidence="12">
    <location>
        <begin position="118"/>
        <end position="205"/>
    </location>
</feature>
<dbReference type="EMBL" id="JADIKF010000040">
    <property type="protein sequence ID" value="MBM7131108.1"/>
    <property type="molecule type" value="Genomic_DNA"/>
</dbReference>
<dbReference type="InterPro" id="IPR041354">
    <property type="entry name" value="4PPT_N"/>
</dbReference>
<comment type="similarity">
    <text evidence="3">Belongs to the P-Pant transferase superfamily. EntD family.</text>
</comment>
<comment type="pathway">
    <text evidence="2">Siderophore biosynthesis; enterobactin biosynthesis.</text>
</comment>